<evidence type="ECO:0000313" key="3">
    <source>
        <dbReference type="EMBL" id="KAG1331097.1"/>
    </source>
</evidence>
<name>A0A8K0HZZ3_COCNU</name>
<dbReference type="Proteomes" id="UP000797356">
    <property type="component" value="Chromosome 2"/>
</dbReference>
<keyword evidence="1" id="KW-1133">Transmembrane helix</keyword>
<comment type="caution">
    <text evidence="3">The sequence shown here is derived from an EMBL/GenBank/DDBJ whole genome shotgun (WGS) entry which is preliminary data.</text>
</comment>
<evidence type="ECO:0000313" key="4">
    <source>
        <dbReference type="Proteomes" id="UP000797356"/>
    </source>
</evidence>
<reference evidence="3" key="2">
    <citation type="submission" date="2019-07" db="EMBL/GenBank/DDBJ databases">
        <authorList>
            <person name="Yang Y."/>
            <person name="Bocs S."/>
            <person name="Baudouin L."/>
        </authorList>
    </citation>
    <scope>NUCLEOTIDE SEQUENCE</scope>
    <source>
        <tissue evidence="3">Spear leaf of Hainan Tall coconut</tissue>
    </source>
</reference>
<sequence length="114" mass="12820">MHEYFFLFFSFFWLILSSLTPSPSAASLPSSFPIATLHLSSLPLPQAPYHILHDSKIIAFNHVFHHHATPLTRFLTIDSLLVLSPFLTIIGITDFLGLHLFGLSYASSIAYVLY</sequence>
<accession>A0A8K0HZZ3</accession>
<evidence type="ECO:0000256" key="1">
    <source>
        <dbReference type="SAM" id="Phobius"/>
    </source>
</evidence>
<protein>
    <submittedName>
        <fullName evidence="3">Uncharacterized protein</fullName>
    </submittedName>
</protein>
<dbReference type="EMBL" id="CM017873">
    <property type="protein sequence ID" value="KAG1331097.1"/>
    <property type="molecule type" value="Genomic_DNA"/>
</dbReference>
<keyword evidence="1" id="KW-0812">Transmembrane</keyword>
<keyword evidence="1" id="KW-0472">Membrane</keyword>
<dbReference type="AlphaFoldDB" id="A0A8K0HZZ3"/>
<feature type="transmembrane region" description="Helical" evidence="1">
    <location>
        <begin position="86"/>
        <end position="113"/>
    </location>
</feature>
<gene>
    <name evidence="3" type="ORF">COCNU_02G010650</name>
</gene>
<evidence type="ECO:0000256" key="2">
    <source>
        <dbReference type="SAM" id="SignalP"/>
    </source>
</evidence>
<reference evidence="3" key="1">
    <citation type="journal article" date="2017" name="Gigascience">
        <title>The genome draft of coconut (Cocos nucifera).</title>
        <authorList>
            <person name="Xiao Y."/>
            <person name="Xu P."/>
            <person name="Fan H."/>
            <person name="Baudouin L."/>
            <person name="Xia W."/>
            <person name="Bocs S."/>
            <person name="Xu J."/>
            <person name="Li Q."/>
            <person name="Guo A."/>
            <person name="Zhou L."/>
            <person name="Li J."/>
            <person name="Wu Y."/>
            <person name="Ma Z."/>
            <person name="Armero A."/>
            <person name="Issali A.E."/>
            <person name="Liu N."/>
            <person name="Peng M."/>
            <person name="Yang Y."/>
        </authorList>
    </citation>
    <scope>NUCLEOTIDE SEQUENCE</scope>
    <source>
        <tissue evidence="3">Spear leaf of Hainan Tall coconut</tissue>
    </source>
</reference>
<feature type="signal peptide" evidence="2">
    <location>
        <begin position="1"/>
        <end position="25"/>
    </location>
</feature>
<keyword evidence="2" id="KW-0732">Signal</keyword>
<feature type="chain" id="PRO_5035464523" evidence="2">
    <location>
        <begin position="26"/>
        <end position="114"/>
    </location>
</feature>
<keyword evidence="4" id="KW-1185">Reference proteome</keyword>
<proteinExistence type="predicted"/>
<organism evidence="3 4">
    <name type="scientific">Cocos nucifera</name>
    <name type="common">Coconut palm</name>
    <dbReference type="NCBI Taxonomy" id="13894"/>
    <lineage>
        <taxon>Eukaryota</taxon>
        <taxon>Viridiplantae</taxon>
        <taxon>Streptophyta</taxon>
        <taxon>Embryophyta</taxon>
        <taxon>Tracheophyta</taxon>
        <taxon>Spermatophyta</taxon>
        <taxon>Magnoliopsida</taxon>
        <taxon>Liliopsida</taxon>
        <taxon>Arecaceae</taxon>
        <taxon>Arecoideae</taxon>
        <taxon>Cocoseae</taxon>
        <taxon>Attaleinae</taxon>
        <taxon>Cocos</taxon>
    </lineage>
</organism>